<organism evidence="1 2">
    <name type="scientific">Coprococcus comes</name>
    <dbReference type="NCBI Taxonomy" id="410072"/>
    <lineage>
        <taxon>Bacteria</taxon>
        <taxon>Bacillati</taxon>
        <taxon>Bacillota</taxon>
        <taxon>Clostridia</taxon>
        <taxon>Lachnospirales</taxon>
        <taxon>Lachnospiraceae</taxon>
        <taxon>Coprococcus</taxon>
    </lineage>
</organism>
<protein>
    <submittedName>
        <fullName evidence="1">Uncharacterized protein</fullName>
    </submittedName>
</protein>
<reference evidence="1 2" key="1">
    <citation type="submission" date="2015-09" db="EMBL/GenBank/DDBJ databases">
        <authorList>
            <consortium name="Pathogen Informatics"/>
        </authorList>
    </citation>
    <scope>NUCLEOTIDE SEQUENCE [LARGE SCALE GENOMIC DNA]</scope>
    <source>
        <strain evidence="1 2">2789STDY5834866</strain>
    </source>
</reference>
<sequence length="54" mass="6400">MRKELEYAKKIAVITKLFHSELLSEQEFEKIRRKLMDSYLIVGERSDDPMKAIA</sequence>
<proteinExistence type="predicted"/>
<evidence type="ECO:0000313" key="2">
    <source>
        <dbReference type="Proteomes" id="UP000095362"/>
    </source>
</evidence>
<name>A0A173X348_9FIRM</name>
<dbReference type="AlphaFoldDB" id="A0A173X348"/>
<accession>A0A173X348</accession>
<gene>
    <name evidence="1" type="ORF">ERS852481_00220</name>
</gene>
<dbReference type="EMBL" id="CYZK01000001">
    <property type="protein sequence ID" value="CUN46201.1"/>
    <property type="molecule type" value="Genomic_DNA"/>
</dbReference>
<evidence type="ECO:0000313" key="1">
    <source>
        <dbReference type="EMBL" id="CUN46201.1"/>
    </source>
</evidence>
<dbReference type="Proteomes" id="UP000095362">
    <property type="component" value="Unassembled WGS sequence"/>
</dbReference>
<dbReference type="RefSeq" id="WP_156339392.1">
    <property type="nucleotide sequence ID" value="NZ_CYZK01000001.1"/>
</dbReference>